<keyword evidence="9" id="KW-0406">Ion transport</keyword>
<dbReference type="Gene3D" id="3.40.50.300">
    <property type="entry name" value="P-loop containing nucleotide triphosphate hydrolases"/>
    <property type="match status" value="1"/>
</dbReference>
<evidence type="ECO:0000256" key="14">
    <source>
        <dbReference type="PIRSR" id="PIRSR603373-2"/>
    </source>
</evidence>
<name>A0A2A4GCC4_9FLAO</name>
<comment type="caution">
    <text evidence="17">The sequence shown here is derived from an EMBL/GenBank/DDBJ whole genome shotgun (WGS) entry which is preliminary data.</text>
</comment>
<dbReference type="PRINTS" id="PR00326">
    <property type="entry name" value="GTP1OBG"/>
</dbReference>
<sequence>MSKKALQVALLGNPNTGKTSVFNALTGLNQKVGNYPGITVEKKIGTCTLPNGNTASILDLPGTYSLNTTSIDESIAVEILLNKNGKYYPDVAVVVAEVENLKRNLLLFSQIKDLGIPTILVINMADRMDKKGISLDLDTLSKTLDTHIVLCSARKGTGLDELKDLLTDIPSLSTKPLLDISRVSISFIGALQKRFPNEDAYKLWLVTTQDVNFTEVTKKQLEATRDIATKAELKRYQHKETALRYQMINQALEQGFRIDQSKDRSLRARLDRILIHKVWGYLIFFAVLLLIFQTIYDWSSYPMDAIDAWFASASSWVLETLPAGPFTNLLADGILAGIGGVVIFIPQIAFLFLFISLLEESGYMSRVVFLMDRLMRPFGLSGKSVVPLISGTACAIPAVMATRTIENWKERLITILVTPFTTCSARLPVYLIIIALVIPEGSFLGLGYQALTLMALYLLGFGMAIFSAWILHKILKIKSRSFFVMEMPSYKMPLPKNVGITVLEKTKSFVVGAGQIILAISIILWFLGSYGWSEEFKHAEEMVDAKIETAGFSDFSQKHIMAQMDAYRTELDGKITSGDYQISQLEKQDSLTVKYQELLTLAREDELAGYKLEHSLMGQMGKAFEPIVKPLGYDWKIGIAVLASFAAREVFVGTLATIYSVGSDGEEEQTIKQRMAAEVHADSGKPVFNFASGISILLFYAFAMQCMSTLAIVKRETNSWKWPLWQLGFMSVFAYLVSLVAYQFLS</sequence>
<dbReference type="Pfam" id="PF07664">
    <property type="entry name" value="FeoB_C"/>
    <property type="match status" value="1"/>
</dbReference>
<keyword evidence="4 15" id="KW-0410">Iron transport</keyword>
<dbReference type="Pfam" id="PF07670">
    <property type="entry name" value="Gate"/>
    <property type="match status" value="2"/>
</dbReference>
<dbReference type="AlphaFoldDB" id="A0A2A4GCC4"/>
<evidence type="ECO:0000256" key="5">
    <source>
        <dbReference type="ARBA" id="ARBA00022692"/>
    </source>
</evidence>
<feature type="binding site" evidence="13">
    <location>
        <begin position="37"/>
        <end position="41"/>
    </location>
    <ligand>
        <name>GTP</name>
        <dbReference type="ChEBI" id="CHEBI:37565"/>
        <label>1</label>
    </ligand>
</feature>
<evidence type="ECO:0000256" key="10">
    <source>
        <dbReference type="ARBA" id="ARBA00023134"/>
    </source>
</evidence>
<keyword evidence="2 15" id="KW-0813">Transport</keyword>
<keyword evidence="6 13" id="KW-0547">Nucleotide-binding</keyword>
<dbReference type="SUPFAM" id="SSF52540">
    <property type="entry name" value="P-loop containing nucleoside triphosphate hydrolases"/>
    <property type="match status" value="1"/>
</dbReference>
<keyword evidence="5 15" id="KW-0812">Transmembrane</keyword>
<keyword evidence="3" id="KW-1003">Cell membrane</keyword>
<evidence type="ECO:0000256" key="6">
    <source>
        <dbReference type="ARBA" id="ARBA00022741"/>
    </source>
</evidence>
<comment type="function">
    <text evidence="15">Probable transporter of a GTP-driven Fe(2+) uptake system.</text>
</comment>
<evidence type="ECO:0000256" key="9">
    <source>
        <dbReference type="ARBA" id="ARBA00023065"/>
    </source>
</evidence>
<evidence type="ECO:0000313" key="17">
    <source>
        <dbReference type="EMBL" id="PCE66257.1"/>
    </source>
</evidence>
<feature type="transmembrane region" description="Helical" evidence="15">
    <location>
        <begin position="509"/>
        <end position="528"/>
    </location>
</feature>
<evidence type="ECO:0000256" key="4">
    <source>
        <dbReference type="ARBA" id="ARBA00022496"/>
    </source>
</evidence>
<feature type="transmembrane region" description="Helical" evidence="15">
    <location>
        <begin position="412"/>
        <end position="438"/>
    </location>
</feature>
<evidence type="ECO:0000256" key="3">
    <source>
        <dbReference type="ARBA" id="ARBA00022475"/>
    </source>
</evidence>
<evidence type="ECO:0000256" key="1">
    <source>
        <dbReference type="ARBA" id="ARBA00004651"/>
    </source>
</evidence>
<dbReference type="GO" id="GO:0046872">
    <property type="term" value="F:metal ion binding"/>
    <property type="evidence" value="ECO:0007669"/>
    <property type="project" value="UniProtKB-KW"/>
</dbReference>
<dbReference type="RefSeq" id="WP_097441779.1">
    <property type="nucleotide sequence ID" value="NZ_NBWU01000001.1"/>
</dbReference>
<dbReference type="GO" id="GO:0015093">
    <property type="term" value="F:ferrous iron transmembrane transporter activity"/>
    <property type="evidence" value="ECO:0007669"/>
    <property type="project" value="UniProtKB-UniRule"/>
</dbReference>
<dbReference type="GO" id="GO:0005886">
    <property type="term" value="C:plasma membrane"/>
    <property type="evidence" value="ECO:0007669"/>
    <property type="project" value="UniProtKB-SubCell"/>
</dbReference>
<dbReference type="Proteomes" id="UP000219559">
    <property type="component" value="Unassembled WGS sequence"/>
</dbReference>
<dbReference type="InterPro" id="IPR027417">
    <property type="entry name" value="P-loop_NTPase"/>
</dbReference>
<protein>
    <recommendedName>
        <fullName evidence="12 15">Ferrous iron transport protein B</fullName>
    </recommendedName>
</protein>
<feature type="binding site" evidence="13">
    <location>
        <begin position="123"/>
        <end position="126"/>
    </location>
    <ligand>
        <name>GTP</name>
        <dbReference type="ChEBI" id="CHEBI:37565"/>
        <label>1</label>
    </ligand>
</feature>
<dbReference type="InterPro" id="IPR011642">
    <property type="entry name" value="Gate_dom"/>
</dbReference>
<keyword evidence="10 13" id="KW-0342">GTP-binding</keyword>
<accession>A0A2A4GCC4</accession>
<dbReference type="CDD" id="cd01879">
    <property type="entry name" value="FeoB"/>
    <property type="match status" value="1"/>
</dbReference>
<evidence type="ECO:0000256" key="11">
    <source>
        <dbReference type="ARBA" id="ARBA00023136"/>
    </source>
</evidence>
<evidence type="ECO:0000256" key="2">
    <source>
        <dbReference type="ARBA" id="ARBA00022448"/>
    </source>
</evidence>
<dbReference type="InterPro" id="IPR011640">
    <property type="entry name" value="Fe2_transport_prot_B_C"/>
</dbReference>
<evidence type="ECO:0000256" key="7">
    <source>
        <dbReference type="ARBA" id="ARBA00022989"/>
    </source>
</evidence>
<feature type="binding site" evidence="13">
    <location>
        <begin position="59"/>
        <end position="62"/>
    </location>
    <ligand>
        <name>GTP</name>
        <dbReference type="ChEBI" id="CHEBI:37565"/>
        <label>1</label>
    </ligand>
</feature>
<dbReference type="Pfam" id="PF02421">
    <property type="entry name" value="FeoB_N"/>
    <property type="match status" value="1"/>
</dbReference>
<feature type="transmembrane region" description="Helical" evidence="15">
    <location>
        <begin position="690"/>
        <end position="712"/>
    </location>
</feature>
<evidence type="ECO:0000256" key="13">
    <source>
        <dbReference type="PIRSR" id="PIRSR603373-1"/>
    </source>
</evidence>
<comment type="caution">
    <text evidence="15">Lacks conserved residue(s) required for the propagation of feature annotation.</text>
</comment>
<dbReference type="EMBL" id="NBWU01000001">
    <property type="protein sequence ID" value="PCE66257.1"/>
    <property type="molecule type" value="Genomic_DNA"/>
</dbReference>
<feature type="binding site" evidence="14">
    <location>
        <position position="26"/>
    </location>
    <ligand>
        <name>Mg(2+)</name>
        <dbReference type="ChEBI" id="CHEBI:18420"/>
        <label>2</label>
    </ligand>
</feature>
<evidence type="ECO:0000313" key="18">
    <source>
        <dbReference type="Proteomes" id="UP000219559"/>
    </source>
</evidence>
<keyword evidence="8 15" id="KW-0408">Iron</keyword>
<dbReference type="InterPro" id="IPR030389">
    <property type="entry name" value="G_FEOB_dom"/>
</dbReference>
<dbReference type="GO" id="GO:0005525">
    <property type="term" value="F:GTP binding"/>
    <property type="evidence" value="ECO:0007669"/>
    <property type="project" value="UniProtKB-KW"/>
</dbReference>
<feature type="binding site" evidence="14">
    <location>
        <position position="24"/>
    </location>
    <ligand>
        <name>Mg(2+)</name>
        <dbReference type="ChEBI" id="CHEBI:18420"/>
        <label>2</label>
    </ligand>
</feature>
<proteinExistence type="inferred from homology"/>
<feature type="binding site" evidence="14">
    <location>
        <position position="27"/>
    </location>
    <ligand>
        <name>Mg(2+)</name>
        <dbReference type="ChEBI" id="CHEBI:18420"/>
        <label>2</label>
    </ligand>
</feature>
<dbReference type="InterPro" id="IPR003373">
    <property type="entry name" value="Fe2_transport_prot-B"/>
</dbReference>
<reference evidence="17 18" key="1">
    <citation type="submission" date="2017-04" db="EMBL/GenBank/DDBJ databases">
        <title>A new member of the family Flavobacteriaceae isolated from ascidians.</title>
        <authorList>
            <person name="Chen L."/>
        </authorList>
    </citation>
    <scope>NUCLEOTIDE SEQUENCE [LARGE SCALE GENOMIC DNA]</scope>
    <source>
        <strain evidence="17 18">HQA918</strain>
    </source>
</reference>
<keyword evidence="14" id="KW-0479">Metal-binding</keyword>
<feature type="transmembrane region" description="Helical" evidence="15">
    <location>
        <begin position="278"/>
        <end position="296"/>
    </location>
</feature>
<keyword evidence="18" id="KW-1185">Reference proteome</keyword>
<feature type="transmembrane region" description="Helical" evidence="15">
    <location>
        <begin position="450"/>
        <end position="471"/>
    </location>
</feature>
<dbReference type="NCBIfam" id="TIGR00437">
    <property type="entry name" value="feoB"/>
    <property type="match status" value="1"/>
</dbReference>
<feature type="transmembrane region" description="Helical" evidence="15">
    <location>
        <begin position="334"/>
        <end position="358"/>
    </location>
</feature>
<dbReference type="PANTHER" id="PTHR43185:SF1">
    <property type="entry name" value="FE(2+) TRANSPORTER FEOB"/>
    <property type="match status" value="1"/>
</dbReference>
<feature type="domain" description="FeoB-type G" evidence="16">
    <location>
        <begin position="5"/>
        <end position="172"/>
    </location>
</feature>
<keyword evidence="7 15" id="KW-1133">Transmembrane helix</keyword>
<evidence type="ECO:0000259" key="16">
    <source>
        <dbReference type="PROSITE" id="PS51711"/>
    </source>
</evidence>
<evidence type="ECO:0000256" key="15">
    <source>
        <dbReference type="RuleBase" id="RU362098"/>
    </source>
</evidence>
<feature type="transmembrane region" description="Helical" evidence="15">
    <location>
        <begin position="724"/>
        <end position="745"/>
    </location>
</feature>
<organism evidence="17 18">
    <name type="scientific">Sediminicola luteus</name>
    <dbReference type="NCBI Taxonomy" id="319238"/>
    <lineage>
        <taxon>Bacteria</taxon>
        <taxon>Pseudomonadati</taxon>
        <taxon>Bacteroidota</taxon>
        <taxon>Flavobacteriia</taxon>
        <taxon>Flavobacteriales</taxon>
        <taxon>Flavobacteriaceae</taxon>
        <taxon>Sediminicola</taxon>
    </lineage>
</organism>
<keyword evidence="14" id="KW-0460">Magnesium</keyword>
<dbReference type="PROSITE" id="PS51711">
    <property type="entry name" value="G_FEOB"/>
    <property type="match status" value="1"/>
</dbReference>
<evidence type="ECO:0000256" key="8">
    <source>
        <dbReference type="ARBA" id="ARBA00023004"/>
    </source>
</evidence>
<dbReference type="InterPro" id="IPR006073">
    <property type="entry name" value="GTP-bd"/>
</dbReference>
<keyword evidence="11 15" id="KW-0472">Membrane</keyword>
<feature type="binding site" evidence="13">
    <location>
        <begin position="12"/>
        <end position="19"/>
    </location>
    <ligand>
        <name>GTP</name>
        <dbReference type="ChEBI" id="CHEBI:37565"/>
        <label>1</label>
    </ligand>
</feature>
<gene>
    <name evidence="17" type="ORF">B7P33_02865</name>
</gene>
<dbReference type="InterPro" id="IPR050860">
    <property type="entry name" value="FeoB_GTPase"/>
</dbReference>
<dbReference type="OrthoDB" id="9809127at2"/>
<feature type="binding site" evidence="14">
    <location>
        <position position="23"/>
    </location>
    <ligand>
        <name>Mg(2+)</name>
        <dbReference type="ChEBI" id="CHEBI:18420"/>
        <label>2</label>
    </ligand>
</feature>
<comment type="similarity">
    <text evidence="15">Belongs to the TRAFAC class TrmE-Era-EngA-EngB-Septin-like GTPase superfamily. FeoB GTPase (TC 9.A.8) family.</text>
</comment>
<dbReference type="PANTHER" id="PTHR43185">
    <property type="entry name" value="FERROUS IRON TRANSPORT PROTEIN B"/>
    <property type="match status" value="1"/>
</dbReference>
<evidence type="ECO:0000256" key="12">
    <source>
        <dbReference type="NCBIfam" id="TIGR00437"/>
    </source>
</evidence>
<comment type="subcellular location">
    <subcellularLocation>
        <location evidence="15">Cell inner membrane</location>
        <topology evidence="15">Multi-pass membrane protein</topology>
    </subcellularLocation>
    <subcellularLocation>
        <location evidence="1">Cell membrane</location>
        <topology evidence="1">Multi-pass membrane protein</topology>
    </subcellularLocation>
</comment>